<feature type="transmembrane region" description="Helical" evidence="2">
    <location>
        <begin position="143"/>
        <end position="162"/>
    </location>
</feature>
<feature type="transmembrane region" description="Helical" evidence="2">
    <location>
        <begin position="259"/>
        <end position="275"/>
    </location>
</feature>
<dbReference type="EMBL" id="AP012204">
    <property type="protein sequence ID" value="BAK33795.1"/>
    <property type="molecule type" value="Genomic_DNA"/>
</dbReference>
<keyword evidence="2" id="KW-0812">Transmembrane</keyword>
<evidence type="ECO:0000256" key="2">
    <source>
        <dbReference type="SAM" id="Phobius"/>
    </source>
</evidence>
<feature type="transmembrane region" description="Helical" evidence="2">
    <location>
        <begin position="69"/>
        <end position="89"/>
    </location>
</feature>
<evidence type="ECO:0000256" key="1">
    <source>
        <dbReference type="ARBA" id="ARBA00007362"/>
    </source>
</evidence>
<protein>
    <submittedName>
        <fullName evidence="4">Putative threonine/homoserine efflux protein</fullName>
    </submittedName>
</protein>
<dbReference type="PANTHER" id="PTHR22911">
    <property type="entry name" value="ACYL-MALONYL CONDENSING ENZYME-RELATED"/>
    <property type="match status" value="1"/>
</dbReference>
<evidence type="ECO:0000259" key="3">
    <source>
        <dbReference type="Pfam" id="PF00892"/>
    </source>
</evidence>
<dbReference type="eggNOG" id="COG5006">
    <property type="taxonomic scope" value="Bacteria"/>
</dbReference>
<reference evidence="4 5" key="1">
    <citation type="submission" date="2011-05" db="EMBL/GenBank/DDBJ databases">
        <title>Whole genome sequence of Microlunatus phosphovorus NM-1.</title>
        <authorList>
            <person name="Hosoyama A."/>
            <person name="Sasaki K."/>
            <person name="Harada T."/>
            <person name="Igarashi R."/>
            <person name="Kawakoshi A."/>
            <person name="Sasagawa M."/>
            <person name="Fukada J."/>
            <person name="Nakamura S."/>
            <person name="Katano Y."/>
            <person name="Hanada S."/>
            <person name="Kamagata Y."/>
            <person name="Nakamura N."/>
            <person name="Yamazaki S."/>
            <person name="Fujita N."/>
        </authorList>
    </citation>
    <scope>NUCLEOTIDE SEQUENCE [LARGE SCALE GENOMIC DNA]</scope>
    <source>
        <strain evidence="5">ATCC 700054 / DSM 10555 / JCM 9379 / NBRC 101784 / NCIMB 13414 / VKM Ac-1990 / NM-1</strain>
    </source>
</reference>
<comment type="similarity">
    <text evidence="1">Belongs to the EamA transporter family.</text>
</comment>
<keyword evidence="2" id="KW-0472">Membrane</keyword>
<dbReference type="InterPro" id="IPR037185">
    <property type="entry name" value="EmrE-like"/>
</dbReference>
<evidence type="ECO:0000313" key="4">
    <source>
        <dbReference type="EMBL" id="BAK33795.1"/>
    </source>
</evidence>
<keyword evidence="5" id="KW-1185">Reference proteome</keyword>
<feature type="transmembrane region" description="Helical" evidence="2">
    <location>
        <begin position="95"/>
        <end position="112"/>
    </location>
</feature>
<feature type="domain" description="EamA" evidence="3">
    <location>
        <begin position="145"/>
        <end position="271"/>
    </location>
</feature>
<feature type="transmembrane region" description="Helical" evidence="2">
    <location>
        <begin position="12"/>
        <end position="33"/>
    </location>
</feature>
<organism evidence="4 5">
    <name type="scientific">Microlunatus phosphovorus (strain ATCC 700054 / DSM 10555 / JCM 9379 / NBRC 101784 / NCIMB 13414 / VKM Ac-1990 / NM-1)</name>
    <dbReference type="NCBI Taxonomy" id="1032480"/>
    <lineage>
        <taxon>Bacteria</taxon>
        <taxon>Bacillati</taxon>
        <taxon>Actinomycetota</taxon>
        <taxon>Actinomycetes</taxon>
        <taxon>Propionibacteriales</taxon>
        <taxon>Propionibacteriaceae</taxon>
        <taxon>Microlunatus</taxon>
    </lineage>
</organism>
<gene>
    <name evidence="4" type="ordered locus">MLP_07810</name>
</gene>
<feature type="transmembrane region" description="Helical" evidence="2">
    <location>
        <begin position="174"/>
        <end position="193"/>
    </location>
</feature>
<dbReference type="GO" id="GO:0005886">
    <property type="term" value="C:plasma membrane"/>
    <property type="evidence" value="ECO:0007669"/>
    <property type="project" value="TreeGrafter"/>
</dbReference>
<feature type="transmembrane region" description="Helical" evidence="2">
    <location>
        <begin position="233"/>
        <end position="253"/>
    </location>
</feature>
<dbReference type="InterPro" id="IPR000620">
    <property type="entry name" value="EamA_dom"/>
</dbReference>
<feature type="transmembrane region" description="Helical" evidence="2">
    <location>
        <begin position="119"/>
        <end position="137"/>
    </location>
</feature>
<proteinExistence type="inferred from homology"/>
<dbReference type="PANTHER" id="PTHR22911:SF37">
    <property type="entry name" value="THREONINE_HOMOSERINE EXPORTER RHTA"/>
    <property type="match status" value="1"/>
</dbReference>
<keyword evidence="2" id="KW-1133">Transmembrane helix</keyword>
<dbReference type="GO" id="GO:0015565">
    <property type="term" value="F:threonine efflux transmembrane transporter activity"/>
    <property type="evidence" value="ECO:0007669"/>
    <property type="project" value="TreeGrafter"/>
</dbReference>
<name>F5XLR6_MICPN</name>
<evidence type="ECO:0000313" key="5">
    <source>
        <dbReference type="Proteomes" id="UP000007947"/>
    </source>
</evidence>
<dbReference type="Proteomes" id="UP000007947">
    <property type="component" value="Chromosome"/>
</dbReference>
<dbReference type="HOGENOM" id="CLU_057295_0_0_11"/>
<accession>F5XLR6</accession>
<dbReference type="STRING" id="1032480.MLP_07810"/>
<dbReference type="AlphaFoldDB" id="F5XLR6"/>
<feature type="transmembrane region" description="Helical" evidence="2">
    <location>
        <begin position="39"/>
        <end position="57"/>
    </location>
</feature>
<feature type="transmembrane region" description="Helical" evidence="2">
    <location>
        <begin position="199"/>
        <end position="221"/>
    </location>
</feature>
<dbReference type="Pfam" id="PF00892">
    <property type="entry name" value="EamA"/>
    <property type="match status" value="1"/>
</dbReference>
<dbReference type="SUPFAM" id="SSF103481">
    <property type="entry name" value="Multidrug resistance efflux transporter EmrE"/>
    <property type="match status" value="2"/>
</dbReference>
<sequence>MTKPPGDILPPWSLAIAAIFSIQLSSALAVSLIDSIGAGGAAWLRTTAGALLLLLIARPPLRSIHRQHVPALVGLGVTTGLMSLAFLAALEHIPLGTAVAVEFLGPLTVVAVRSHSRRALAWPGLALLGVVLLTEPWQGAINLVGLGFAALAGACWGCYIVLTQHVGDRFTGITGLSITLPIAAISTAIVGVPQATGHLTPMILLAGLGLGLLHPLLTFALEMTALKRMTTAAFGTLMAIEPAIALLIGLVVLHQQPTLTQLVGIALVIVAGAAAQQRSRRPELLPT</sequence>
<dbReference type="KEGG" id="mph:MLP_07810"/>